<name>A0A9P6ZUE8_9AGAM</name>
<comment type="caution">
    <text evidence="1">The sequence shown here is derived from an EMBL/GenBank/DDBJ whole genome shotgun (WGS) entry which is preliminary data.</text>
</comment>
<evidence type="ECO:0000313" key="2">
    <source>
        <dbReference type="Proteomes" id="UP000714275"/>
    </source>
</evidence>
<sequence>MNDPSFKHAKEAEAKLPLNIQHEKQLSCGKFTPHNLSSAKTRDLQDKLNDPIVFDVFNCLEHGQDGTECFLALYKATREGKLSKSQTFMDICSVFEEKLWRASSSNPNSKFGIHYNKNYKNFMILMLLVAKFDDALQNPDLIFENVVCVKRLLDIIKYERPVSVGSDCTKVRARLSYSQDFGSHILGSVLPMDQCEVNDAEDIEVVINNVKEAMAMATQVRAPAIPKTPMIVVALLATDGKDTGQKIHELQMLFLRMAARLSLKVITFSADGAASELVAQALMDYEVS</sequence>
<organism evidence="1 2">
    <name type="scientific">Suillus placidus</name>
    <dbReference type="NCBI Taxonomy" id="48579"/>
    <lineage>
        <taxon>Eukaryota</taxon>
        <taxon>Fungi</taxon>
        <taxon>Dikarya</taxon>
        <taxon>Basidiomycota</taxon>
        <taxon>Agaricomycotina</taxon>
        <taxon>Agaricomycetes</taxon>
        <taxon>Agaricomycetidae</taxon>
        <taxon>Boletales</taxon>
        <taxon>Suillineae</taxon>
        <taxon>Suillaceae</taxon>
        <taxon>Suillus</taxon>
    </lineage>
</organism>
<evidence type="ECO:0000313" key="1">
    <source>
        <dbReference type="EMBL" id="KAG1776450.1"/>
    </source>
</evidence>
<dbReference type="AlphaFoldDB" id="A0A9P6ZUE8"/>
<dbReference type="OrthoDB" id="2436145at2759"/>
<protein>
    <submittedName>
        <fullName evidence="1">Uncharacterized protein</fullName>
    </submittedName>
</protein>
<keyword evidence="2" id="KW-1185">Reference proteome</keyword>
<dbReference type="EMBL" id="JABBWD010000026">
    <property type="protein sequence ID" value="KAG1776450.1"/>
    <property type="molecule type" value="Genomic_DNA"/>
</dbReference>
<accession>A0A9P6ZUE8</accession>
<reference evidence="1" key="1">
    <citation type="journal article" date="2020" name="New Phytol.">
        <title>Comparative genomics reveals dynamic genome evolution in host specialist ectomycorrhizal fungi.</title>
        <authorList>
            <person name="Lofgren L.A."/>
            <person name="Nguyen N.H."/>
            <person name="Vilgalys R."/>
            <person name="Ruytinx J."/>
            <person name="Liao H.L."/>
            <person name="Branco S."/>
            <person name="Kuo A."/>
            <person name="LaButti K."/>
            <person name="Lipzen A."/>
            <person name="Andreopoulos W."/>
            <person name="Pangilinan J."/>
            <person name="Riley R."/>
            <person name="Hundley H."/>
            <person name="Na H."/>
            <person name="Barry K."/>
            <person name="Grigoriev I.V."/>
            <person name="Stajich J.E."/>
            <person name="Kennedy P.G."/>
        </authorList>
    </citation>
    <scope>NUCLEOTIDE SEQUENCE</scope>
    <source>
        <strain evidence="1">DOB743</strain>
    </source>
</reference>
<proteinExistence type="predicted"/>
<gene>
    <name evidence="1" type="ORF">EV702DRAFT_1198152</name>
</gene>
<dbReference type="Proteomes" id="UP000714275">
    <property type="component" value="Unassembled WGS sequence"/>
</dbReference>